<gene>
    <name evidence="1" type="ORF">KUTeg_018789</name>
</gene>
<reference evidence="1 2" key="1">
    <citation type="submission" date="2022-12" db="EMBL/GenBank/DDBJ databases">
        <title>Chromosome-level genome of Tegillarca granosa.</title>
        <authorList>
            <person name="Kim J."/>
        </authorList>
    </citation>
    <scope>NUCLEOTIDE SEQUENCE [LARGE SCALE GENOMIC DNA]</scope>
    <source>
        <strain evidence="1">Teg-2019</strain>
        <tissue evidence="1">Adductor muscle</tissue>
    </source>
</reference>
<name>A0ABQ9EEB4_TEGGR</name>
<dbReference type="Proteomes" id="UP001217089">
    <property type="component" value="Unassembled WGS sequence"/>
</dbReference>
<accession>A0ABQ9EEB4</accession>
<dbReference type="EMBL" id="JARBDR010000915">
    <property type="protein sequence ID" value="KAJ8303679.1"/>
    <property type="molecule type" value="Genomic_DNA"/>
</dbReference>
<keyword evidence="2" id="KW-1185">Reference proteome</keyword>
<evidence type="ECO:0000313" key="2">
    <source>
        <dbReference type="Proteomes" id="UP001217089"/>
    </source>
</evidence>
<evidence type="ECO:0000313" key="1">
    <source>
        <dbReference type="EMBL" id="KAJ8303679.1"/>
    </source>
</evidence>
<comment type="caution">
    <text evidence="1">The sequence shown here is derived from an EMBL/GenBank/DDBJ whole genome shotgun (WGS) entry which is preliminary data.</text>
</comment>
<protein>
    <submittedName>
        <fullName evidence="1">Uncharacterized protein</fullName>
    </submittedName>
</protein>
<organism evidence="1 2">
    <name type="scientific">Tegillarca granosa</name>
    <name type="common">Malaysian cockle</name>
    <name type="synonym">Anadara granosa</name>
    <dbReference type="NCBI Taxonomy" id="220873"/>
    <lineage>
        <taxon>Eukaryota</taxon>
        <taxon>Metazoa</taxon>
        <taxon>Spiralia</taxon>
        <taxon>Lophotrochozoa</taxon>
        <taxon>Mollusca</taxon>
        <taxon>Bivalvia</taxon>
        <taxon>Autobranchia</taxon>
        <taxon>Pteriomorphia</taxon>
        <taxon>Arcoida</taxon>
        <taxon>Arcoidea</taxon>
        <taxon>Arcidae</taxon>
        <taxon>Tegillarca</taxon>
    </lineage>
</organism>
<proteinExistence type="predicted"/>
<sequence length="114" mass="13295">MTKSEQPIKILQIQPVQVENIPSKKKLTESLLDDSRPLQYRNLDGYNDYVRNAAMNFSASTSMDIVLRYLYEQADLKNAQRDHGYFESPFAEYWITSEDVKELEIKTREGSGRQ</sequence>